<comment type="cofactor">
    <cofactor evidence="1">
        <name>Zn(2+)</name>
        <dbReference type="ChEBI" id="CHEBI:29105"/>
    </cofactor>
</comment>
<reference evidence="9 10" key="1">
    <citation type="submission" date="2013-03" db="EMBL/GenBank/DDBJ databases">
        <title>The Genome Sequence of Cladophialophora psammophila CBS 110553.</title>
        <authorList>
            <consortium name="The Broad Institute Genomics Platform"/>
            <person name="Cuomo C."/>
            <person name="de Hoog S."/>
            <person name="Gorbushina A."/>
            <person name="Walker B."/>
            <person name="Young S.K."/>
            <person name="Zeng Q."/>
            <person name="Gargeya S."/>
            <person name="Fitzgerald M."/>
            <person name="Haas B."/>
            <person name="Abouelleil A."/>
            <person name="Allen A.W."/>
            <person name="Alvarado L."/>
            <person name="Arachchi H.M."/>
            <person name="Berlin A.M."/>
            <person name="Chapman S.B."/>
            <person name="Gainer-Dewar J."/>
            <person name="Goldberg J."/>
            <person name="Griggs A."/>
            <person name="Gujja S."/>
            <person name="Hansen M."/>
            <person name="Howarth C."/>
            <person name="Imamovic A."/>
            <person name="Ireland A."/>
            <person name="Larimer J."/>
            <person name="McCowan C."/>
            <person name="Murphy C."/>
            <person name="Pearson M."/>
            <person name="Poon T.W."/>
            <person name="Priest M."/>
            <person name="Roberts A."/>
            <person name="Saif S."/>
            <person name="Shea T."/>
            <person name="Sisk P."/>
            <person name="Sykes S."/>
            <person name="Wortman J."/>
            <person name="Nusbaum C."/>
            <person name="Birren B."/>
        </authorList>
    </citation>
    <scope>NUCLEOTIDE SEQUENCE [LARGE SCALE GENOMIC DNA]</scope>
    <source>
        <strain evidence="9 10">CBS 110553</strain>
    </source>
</reference>
<accession>W9WIW5</accession>
<dbReference type="GO" id="GO:0005737">
    <property type="term" value="C:cytoplasm"/>
    <property type="evidence" value="ECO:0007669"/>
    <property type="project" value="TreeGrafter"/>
</dbReference>
<dbReference type="PANTHER" id="PTHR42940:SF3">
    <property type="entry name" value="ALCOHOL DEHYDROGENASE 1-RELATED"/>
    <property type="match status" value="1"/>
</dbReference>
<evidence type="ECO:0000256" key="4">
    <source>
        <dbReference type="ARBA" id="ARBA00022723"/>
    </source>
</evidence>
<comment type="similarity">
    <text evidence="2">Belongs to the zinc-containing alcohol dehydrogenase family.</text>
</comment>
<evidence type="ECO:0000313" key="9">
    <source>
        <dbReference type="EMBL" id="EXJ67838.1"/>
    </source>
</evidence>
<dbReference type="OrthoDB" id="1879366at2759"/>
<evidence type="ECO:0000256" key="1">
    <source>
        <dbReference type="ARBA" id="ARBA00001947"/>
    </source>
</evidence>
<comment type="caution">
    <text evidence="9">The sequence shown here is derived from an EMBL/GenBank/DDBJ whole genome shotgun (WGS) entry which is preliminary data.</text>
</comment>
<dbReference type="EC" id="1.1.1.1" evidence="3"/>
<dbReference type="CDD" id="cd08297">
    <property type="entry name" value="CAD3"/>
    <property type="match status" value="1"/>
</dbReference>
<dbReference type="STRING" id="1182543.W9WIW5"/>
<dbReference type="Pfam" id="PF00107">
    <property type="entry name" value="ADH_zinc_N"/>
    <property type="match status" value="1"/>
</dbReference>
<protein>
    <recommendedName>
        <fullName evidence="3">alcohol dehydrogenase</fullName>
        <ecNumber evidence="3">1.1.1.1</ecNumber>
    </recommendedName>
</protein>
<evidence type="ECO:0000256" key="5">
    <source>
        <dbReference type="ARBA" id="ARBA00022833"/>
    </source>
</evidence>
<dbReference type="AlphaFoldDB" id="W9WIW5"/>
<evidence type="ECO:0000256" key="6">
    <source>
        <dbReference type="ARBA" id="ARBA00023002"/>
    </source>
</evidence>
<dbReference type="FunFam" id="3.40.50.720:FF:000039">
    <property type="entry name" value="Alcohol dehydrogenase AdhP"/>
    <property type="match status" value="1"/>
</dbReference>
<gene>
    <name evidence="9" type="ORF">A1O5_09184</name>
</gene>
<dbReference type="Proteomes" id="UP000019471">
    <property type="component" value="Unassembled WGS sequence"/>
</dbReference>
<dbReference type="RefSeq" id="XP_007747954.1">
    <property type="nucleotide sequence ID" value="XM_007749764.1"/>
</dbReference>
<dbReference type="InterPro" id="IPR013154">
    <property type="entry name" value="ADH-like_N"/>
</dbReference>
<dbReference type="SUPFAM" id="SSF50129">
    <property type="entry name" value="GroES-like"/>
    <property type="match status" value="1"/>
</dbReference>
<keyword evidence="5" id="KW-0862">Zinc</keyword>
<keyword evidence="6" id="KW-0560">Oxidoreductase</keyword>
<dbReference type="GO" id="GO:0046872">
    <property type="term" value="F:metal ion binding"/>
    <property type="evidence" value="ECO:0007669"/>
    <property type="project" value="UniProtKB-KW"/>
</dbReference>
<dbReference type="InterPro" id="IPR011032">
    <property type="entry name" value="GroES-like_sf"/>
</dbReference>
<dbReference type="EMBL" id="AMGX01000015">
    <property type="protein sequence ID" value="EXJ67838.1"/>
    <property type="molecule type" value="Genomic_DNA"/>
</dbReference>
<dbReference type="SMART" id="SM00829">
    <property type="entry name" value="PKS_ER"/>
    <property type="match status" value="1"/>
</dbReference>
<sequence>MAIPELQWAQVNEGGRLHFKQIPVPKPGKGEVLVNILYSGVCHTDFHALNGDWPFPPNDPLIGGHEGAGVVVSKGELTEGIEIGDKVGVKWINNICLKETTYCVPRRNSLAIPRTGHSSVGASSVLSDPSLANRMGTEYCLAQAATVARIPDGCNMAAVAPILCAGITVYKGLKTSECKPGQTVAIVGAGGGLGSLAQQYAKAMGLRVIAIDGGEEKGKMSLEELGADTYIDFLKSKDIVNDVKKATADGLGPHGVILVSTSPKPFEQASEYVRPNGTVVPIGLPPDANIKASVFWGVLKMLRIKCSYVGTRRDTAEALDFFARGLIKAPYKLIGLGQLQEVYALMEKGQVLGRYVLDMSK</sequence>
<dbReference type="eggNOG" id="KOG0023">
    <property type="taxonomic scope" value="Eukaryota"/>
</dbReference>
<dbReference type="PANTHER" id="PTHR42940">
    <property type="entry name" value="ALCOHOL DEHYDROGENASE 1-RELATED"/>
    <property type="match status" value="1"/>
</dbReference>
<name>W9WIW5_9EURO</name>
<dbReference type="Gene3D" id="3.90.180.10">
    <property type="entry name" value="Medium-chain alcohol dehydrogenases, catalytic domain"/>
    <property type="match status" value="1"/>
</dbReference>
<evidence type="ECO:0000256" key="2">
    <source>
        <dbReference type="ARBA" id="ARBA00008072"/>
    </source>
</evidence>
<keyword evidence="4" id="KW-0479">Metal-binding</keyword>
<dbReference type="InterPro" id="IPR036291">
    <property type="entry name" value="NAD(P)-bd_dom_sf"/>
</dbReference>
<evidence type="ECO:0000259" key="8">
    <source>
        <dbReference type="SMART" id="SM00829"/>
    </source>
</evidence>
<dbReference type="HOGENOM" id="CLU_026673_20_1_1"/>
<dbReference type="Pfam" id="PF08240">
    <property type="entry name" value="ADH_N"/>
    <property type="match status" value="1"/>
</dbReference>
<dbReference type="GO" id="GO:0004022">
    <property type="term" value="F:alcohol dehydrogenase (NAD+) activity"/>
    <property type="evidence" value="ECO:0007669"/>
    <property type="project" value="UniProtKB-EC"/>
</dbReference>
<evidence type="ECO:0000256" key="3">
    <source>
        <dbReference type="ARBA" id="ARBA00013190"/>
    </source>
</evidence>
<organism evidence="9 10">
    <name type="scientific">Cladophialophora psammophila CBS 110553</name>
    <dbReference type="NCBI Taxonomy" id="1182543"/>
    <lineage>
        <taxon>Eukaryota</taxon>
        <taxon>Fungi</taxon>
        <taxon>Dikarya</taxon>
        <taxon>Ascomycota</taxon>
        <taxon>Pezizomycotina</taxon>
        <taxon>Eurotiomycetes</taxon>
        <taxon>Chaetothyriomycetidae</taxon>
        <taxon>Chaetothyriales</taxon>
        <taxon>Herpotrichiellaceae</taxon>
        <taxon>Cladophialophora</taxon>
    </lineage>
</organism>
<dbReference type="InterPro" id="IPR013149">
    <property type="entry name" value="ADH-like_C"/>
</dbReference>
<dbReference type="Gene3D" id="3.40.50.720">
    <property type="entry name" value="NAD(P)-binding Rossmann-like Domain"/>
    <property type="match status" value="1"/>
</dbReference>
<proteinExistence type="inferred from homology"/>
<dbReference type="GeneID" id="19193881"/>
<dbReference type="InterPro" id="IPR020843">
    <property type="entry name" value="ER"/>
</dbReference>
<feature type="domain" description="Enoyl reductase (ER)" evidence="8">
    <location>
        <begin position="14"/>
        <end position="357"/>
    </location>
</feature>
<evidence type="ECO:0000313" key="10">
    <source>
        <dbReference type="Proteomes" id="UP000019471"/>
    </source>
</evidence>
<dbReference type="SUPFAM" id="SSF51735">
    <property type="entry name" value="NAD(P)-binding Rossmann-fold domains"/>
    <property type="match status" value="1"/>
</dbReference>
<keyword evidence="7" id="KW-0520">NAD</keyword>
<evidence type="ECO:0000256" key="7">
    <source>
        <dbReference type="ARBA" id="ARBA00023027"/>
    </source>
</evidence>
<keyword evidence="10" id="KW-1185">Reference proteome</keyword>